<dbReference type="Gene3D" id="3.30.530.20">
    <property type="match status" value="1"/>
</dbReference>
<accession>A0A6L8V0T0</accession>
<keyword evidence="4" id="KW-1185">Reference proteome</keyword>
<evidence type="ECO:0000256" key="1">
    <source>
        <dbReference type="ARBA" id="ARBA00006817"/>
    </source>
</evidence>
<dbReference type="RefSeq" id="WP_161408162.1">
    <property type="nucleotide sequence ID" value="NZ_WTUZ01000020.1"/>
</dbReference>
<dbReference type="InterPro" id="IPR023393">
    <property type="entry name" value="START-like_dom_sf"/>
</dbReference>
<sequence>MSETTNSRSLVITRTFNAPRELVFACWTKPEHLMHWWGPTGMQLDVATCDVRPGGMFHFSMKSPDGFQMWGKFVYSEVSPPDKLVYTNSFSDAEANTIRAPFSPVFPLEILNIVAFEEQDGQTIVTTSGGPVNPTEEEAAFYASMIENMEQGFEGTFRQLDEYLTKLA</sequence>
<name>A0A6L8V0T0_9BACL</name>
<reference evidence="3 4" key="1">
    <citation type="submission" date="2019-12" db="EMBL/GenBank/DDBJ databases">
        <title>Paenibacillus sp. nov. sp. isolated from soil.</title>
        <authorList>
            <person name="Kim J."/>
            <person name="Jeong S.E."/>
            <person name="Jung H.S."/>
            <person name="Jeon C.O."/>
        </authorList>
    </citation>
    <scope>NUCLEOTIDE SEQUENCE [LARGE SCALE GENOMIC DNA]</scope>
    <source>
        <strain evidence="3 4">5J-6</strain>
    </source>
</reference>
<dbReference type="SUPFAM" id="SSF55961">
    <property type="entry name" value="Bet v1-like"/>
    <property type="match status" value="1"/>
</dbReference>
<feature type="domain" description="Activator of Hsp90 ATPase homologue 1/2-like C-terminal" evidence="2">
    <location>
        <begin position="17"/>
        <end position="164"/>
    </location>
</feature>
<evidence type="ECO:0000313" key="4">
    <source>
        <dbReference type="Proteomes" id="UP000481087"/>
    </source>
</evidence>
<comment type="similarity">
    <text evidence="1">Belongs to the AHA1 family.</text>
</comment>
<organism evidence="3 4">
    <name type="scientific">Paenibacillus silvestris</name>
    <dbReference type="NCBI Taxonomy" id="2606219"/>
    <lineage>
        <taxon>Bacteria</taxon>
        <taxon>Bacillati</taxon>
        <taxon>Bacillota</taxon>
        <taxon>Bacilli</taxon>
        <taxon>Bacillales</taxon>
        <taxon>Paenibacillaceae</taxon>
        <taxon>Paenibacillus</taxon>
    </lineage>
</organism>
<dbReference type="AlphaFoldDB" id="A0A6L8V0T0"/>
<protein>
    <submittedName>
        <fullName evidence="3">SRPBCC domain-containing protein</fullName>
    </submittedName>
</protein>
<comment type="caution">
    <text evidence="3">The sequence shown here is derived from an EMBL/GenBank/DDBJ whole genome shotgun (WGS) entry which is preliminary data.</text>
</comment>
<proteinExistence type="inferred from homology"/>
<evidence type="ECO:0000259" key="2">
    <source>
        <dbReference type="Pfam" id="PF08327"/>
    </source>
</evidence>
<dbReference type="InterPro" id="IPR013538">
    <property type="entry name" value="ASHA1/2-like_C"/>
</dbReference>
<dbReference type="EMBL" id="WTUZ01000020">
    <property type="protein sequence ID" value="MZQ84063.1"/>
    <property type="molecule type" value="Genomic_DNA"/>
</dbReference>
<evidence type="ECO:0000313" key="3">
    <source>
        <dbReference type="EMBL" id="MZQ84063.1"/>
    </source>
</evidence>
<dbReference type="Proteomes" id="UP000481087">
    <property type="component" value="Unassembled WGS sequence"/>
</dbReference>
<dbReference type="Pfam" id="PF08327">
    <property type="entry name" value="AHSA1"/>
    <property type="match status" value="1"/>
</dbReference>
<gene>
    <name evidence="3" type="ORF">GQF01_18265</name>
</gene>